<organism evidence="1 2">
    <name type="scientific">Leptolyngbya phage LPP-1</name>
    <dbReference type="NCBI Taxonomy" id="2996049"/>
    <lineage>
        <taxon>Viruses</taxon>
        <taxon>Duplodnaviria</taxon>
        <taxon>Heunggongvirae</taxon>
        <taxon>Uroviricota</taxon>
        <taxon>Caudoviricetes</taxon>
        <taxon>Saffermanviridae</taxon>
        <taxon>Morrisvirus</taxon>
        <taxon>Morrisvirus LPP1</taxon>
    </lineage>
</organism>
<evidence type="ECO:0000313" key="2">
    <source>
        <dbReference type="Proteomes" id="UP001220400"/>
    </source>
</evidence>
<dbReference type="Proteomes" id="UP001220400">
    <property type="component" value="Segment"/>
</dbReference>
<gene>
    <name evidence="1" type="ORF">LPP1_g27</name>
</gene>
<accession>A0AAE9TKL6</accession>
<evidence type="ECO:0000313" key="1">
    <source>
        <dbReference type="EMBL" id="UZV39953.1"/>
    </source>
</evidence>
<name>A0AAE9TKL6_9CAUD</name>
<keyword evidence="2" id="KW-1185">Reference proteome</keyword>
<protein>
    <submittedName>
        <fullName evidence="1">Uncharacterized protein</fullName>
    </submittedName>
</protein>
<dbReference type="EMBL" id="OP589309">
    <property type="protein sequence ID" value="UZV39953.1"/>
    <property type="molecule type" value="Genomic_DNA"/>
</dbReference>
<sequence>MYKTVSTVIPAGQQASATLVIPGKLVAITVAIGATAADVYPIINCSPEGGVDIFNSSSQRVQLTNQVDNRMLMMPPNMPVGSASYLIYASNAAVYPRPCSFIYEDSPSIY</sequence>
<proteinExistence type="predicted"/>
<reference evidence="1" key="1">
    <citation type="journal article" date="2023" name="Harmful Algae">
        <title>Sequencing the genomes of LPP-1, the first isolated cyanophage, and its relative LPP-2 reveal different integration mechanisms in closely related phages.</title>
        <authorList>
            <person name="Shaalan H."/>
            <person name="Cattan-Tsaushu E."/>
            <person name="Li K."/>
            <person name="Avrani S."/>
        </authorList>
    </citation>
    <scope>NUCLEOTIDE SEQUENCE</scope>
</reference>